<proteinExistence type="predicted"/>
<dbReference type="RefSeq" id="WP_139917801.1">
    <property type="nucleotide sequence ID" value="NZ_CBCSLE010000054.1"/>
</dbReference>
<feature type="region of interest" description="Disordered" evidence="1">
    <location>
        <begin position="449"/>
        <end position="471"/>
    </location>
</feature>
<keyword evidence="3" id="KW-1185">Reference proteome</keyword>
<evidence type="ECO:0000313" key="2">
    <source>
        <dbReference type="EMBL" id="NBC39859.1"/>
    </source>
</evidence>
<gene>
    <name evidence="2" type="ORF">GTZ93_08445</name>
</gene>
<comment type="caution">
    <text evidence="2">The sequence shown here is derived from an EMBL/GenBank/DDBJ whole genome shotgun (WGS) entry which is preliminary data.</text>
</comment>
<dbReference type="AlphaFoldDB" id="A0A7X4Y843"/>
<dbReference type="Proteomes" id="UP000537825">
    <property type="component" value="Unassembled WGS sequence"/>
</dbReference>
<dbReference type="EMBL" id="JAAAPK010000002">
    <property type="protein sequence ID" value="NBC39859.1"/>
    <property type="molecule type" value="Genomic_DNA"/>
</dbReference>
<sequence length="764" mass="81253">MSDPFDTPLGQMLFVDAYLPGVQAGQYTLKIDHTLDAPDTAIESVSQTLIVDGPRFTLDPADLHARFPPKGSTSQYAEVLPHLVLGKRLLPWERLVSSFDRTVPWVALLVFDEGELVAEGPPGDATAAETANYASTTTVGALLQMGSADTRIPVLTATDEEQVLACRVITMSNATFAAIVPTARELPYLAHSRQVDVSNKKLLDLLDHDWFSVVVANRFPRPGTPTRGAKAIVHLVSLEGFGDLLSGDTPVQPRESRVKMVSLCSWTFSCLPDPSQRFSGLARNLAFAGATRRDPAALTLRLPVPPASDGADAAVMTARQRLSDGYVALGYHAPTGEDAFAWYRGPLVPNLPAAGARAPMPSASAGAIFDPTRGVFDHSLSAAWQCGRGLALSSETFAVALSRMRQRARNTVSRMVHQDTSTPVAPSAHAHSPLATLFASTALDGFGSVPGGAAPPAPRRRAPSSGSPANAMQAMLARPDALATIAANLSDDPDAPTVSAWLGDRRLLVGVPFAHLVPDFRMLPPESIRFFFVDTRWIDAMIDGALSIGLSTSHESALQGALTTELERMAHASALAARATRLRRPAPTAFADTTTGLLVRSSLVVGWPGVGVKGMAAGTEVPLLRLDHLAPDVLIAVFNGIPDTVILSEPCEGLEFGVDDEGQIQPRGVVDGVAKEHQDKPVSIYDPQHPGVDTPTLRSGGRRVLNLRASHGDDLVNRLEQALSAIGYPVTVGPAQFALQMVKGPEEIVFALRPPQVVPAPERP</sequence>
<evidence type="ECO:0000313" key="3">
    <source>
        <dbReference type="Proteomes" id="UP000537825"/>
    </source>
</evidence>
<organism evidence="2 3">
    <name type="scientific">Corallococcus exiguus</name>
    <dbReference type="NCBI Taxonomy" id="83462"/>
    <lineage>
        <taxon>Bacteria</taxon>
        <taxon>Pseudomonadati</taxon>
        <taxon>Myxococcota</taxon>
        <taxon>Myxococcia</taxon>
        <taxon>Myxococcales</taxon>
        <taxon>Cystobacterineae</taxon>
        <taxon>Myxococcaceae</taxon>
        <taxon>Corallococcus</taxon>
    </lineage>
</organism>
<reference evidence="2 3" key="1">
    <citation type="submission" date="2020-01" db="EMBL/GenBank/DDBJ databases">
        <title>The draft genome sequence of Corallococcus exiguus DSM 14696.</title>
        <authorList>
            <person name="Zhang X."/>
            <person name="Zhu H."/>
        </authorList>
    </citation>
    <scope>NUCLEOTIDE SEQUENCE [LARGE SCALE GENOMIC DNA]</scope>
    <source>
        <strain evidence="2 3">DSM 14696</strain>
    </source>
</reference>
<name>A0A7X4Y843_9BACT</name>
<protein>
    <submittedName>
        <fullName evidence="2">Uncharacterized protein</fullName>
    </submittedName>
</protein>
<accession>A0A7X4Y843</accession>
<evidence type="ECO:0000256" key="1">
    <source>
        <dbReference type="SAM" id="MobiDB-lite"/>
    </source>
</evidence>